<evidence type="ECO:0000256" key="2">
    <source>
        <dbReference type="ARBA" id="ARBA00017823"/>
    </source>
</evidence>
<keyword evidence="9" id="KW-0282">Flagellum</keyword>
<keyword evidence="5" id="KW-0805">Transcription regulation</keyword>
<evidence type="ECO:0000256" key="6">
    <source>
        <dbReference type="ARBA" id="ARBA00023163"/>
    </source>
</evidence>
<dbReference type="OrthoDB" id="2382241at2"/>
<evidence type="ECO:0000256" key="5">
    <source>
        <dbReference type="ARBA" id="ARBA00023015"/>
    </source>
</evidence>
<dbReference type="SUPFAM" id="SSF101498">
    <property type="entry name" value="Anti-sigma factor FlgM"/>
    <property type="match status" value="1"/>
</dbReference>
<protein>
    <recommendedName>
        <fullName evidence="2">Negative regulator of flagellin synthesis</fullName>
    </recommendedName>
</protein>
<keyword evidence="10" id="KW-1185">Reference proteome</keyword>
<dbReference type="GO" id="GO:0045892">
    <property type="term" value="P:negative regulation of DNA-templated transcription"/>
    <property type="evidence" value="ECO:0007669"/>
    <property type="project" value="InterPro"/>
</dbReference>
<dbReference type="InterPro" id="IPR035890">
    <property type="entry name" value="Anti-sigma-28_factor_FlgM_sf"/>
</dbReference>
<dbReference type="AlphaFoldDB" id="A0A3M8DXJ8"/>
<comment type="similarity">
    <text evidence="1">Belongs to the FlgM family.</text>
</comment>
<dbReference type="GO" id="GO:0044781">
    <property type="term" value="P:bacterial-type flagellum organization"/>
    <property type="evidence" value="ECO:0007669"/>
    <property type="project" value="UniProtKB-KW"/>
</dbReference>
<evidence type="ECO:0000256" key="3">
    <source>
        <dbReference type="ARBA" id="ARBA00022491"/>
    </source>
</evidence>
<evidence type="ECO:0000256" key="4">
    <source>
        <dbReference type="ARBA" id="ARBA00022795"/>
    </source>
</evidence>
<evidence type="ECO:0000313" key="9">
    <source>
        <dbReference type="EMBL" id="RNB92654.1"/>
    </source>
</evidence>
<comment type="caution">
    <text evidence="9">The sequence shown here is derived from an EMBL/GenBank/DDBJ whole genome shotgun (WGS) entry which is preliminary data.</text>
</comment>
<organism evidence="9 10">
    <name type="scientific">Brevibacillus fluminis</name>
    <dbReference type="NCBI Taxonomy" id="511487"/>
    <lineage>
        <taxon>Bacteria</taxon>
        <taxon>Bacillati</taxon>
        <taxon>Bacillota</taxon>
        <taxon>Bacilli</taxon>
        <taxon>Bacillales</taxon>
        <taxon>Paenibacillaceae</taxon>
        <taxon>Brevibacillus</taxon>
    </lineage>
</organism>
<name>A0A3M8DXJ8_9BACL</name>
<keyword evidence="9" id="KW-0966">Cell projection</keyword>
<dbReference type="RefSeq" id="WP_122915911.1">
    <property type="nucleotide sequence ID" value="NZ_RHHQ01000002.1"/>
</dbReference>
<feature type="compositionally biased region" description="Polar residues" evidence="7">
    <location>
        <begin position="1"/>
        <end position="21"/>
    </location>
</feature>
<keyword evidence="9" id="KW-0969">Cilium</keyword>
<proteinExistence type="inferred from homology"/>
<sequence length="93" mass="10661">MRINETNRTGMINAYNNTAKTAASKEGKHKMGKDEVQISDEALEMLRMGEDTEETPQVRKQRIQSIKQAIEDGTYQVPTDKVAEKFLSFWKKP</sequence>
<keyword evidence="6" id="KW-0804">Transcription</keyword>
<dbReference type="InterPro" id="IPR031316">
    <property type="entry name" value="FlgM_C"/>
</dbReference>
<dbReference type="Pfam" id="PF04316">
    <property type="entry name" value="FlgM"/>
    <property type="match status" value="1"/>
</dbReference>
<dbReference type="Proteomes" id="UP000271031">
    <property type="component" value="Unassembled WGS sequence"/>
</dbReference>
<keyword evidence="3" id="KW-0678">Repressor</keyword>
<evidence type="ECO:0000259" key="8">
    <source>
        <dbReference type="Pfam" id="PF04316"/>
    </source>
</evidence>
<gene>
    <name evidence="9" type="primary">flgM</name>
    <name evidence="9" type="ORF">EDM56_00470</name>
</gene>
<reference evidence="9 10" key="1">
    <citation type="submission" date="2018-10" db="EMBL/GenBank/DDBJ databases">
        <title>Phylogenomics of Brevibacillus.</title>
        <authorList>
            <person name="Dunlap C."/>
        </authorList>
    </citation>
    <scope>NUCLEOTIDE SEQUENCE [LARGE SCALE GENOMIC DNA]</scope>
    <source>
        <strain evidence="9 10">JCM 15716</strain>
    </source>
</reference>
<feature type="region of interest" description="Disordered" evidence="7">
    <location>
        <begin position="1"/>
        <end position="33"/>
    </location>
</feature>
<accession>A0A3M8DXJ8</accession>
<dbReference type="EMBL" id="RHHQ01000002">
    <property type="protein sequence ID" value="RNB92654.1"/>
    <property type="molecule type" value="Genomic_DNA"/>
</dbReference>
<dbReference type="InterPro" id="IPR007412">
    <property type="entry name" value="FlgM"/>
</dbReference>
<feature type="domain" description="Anti-sigma-28 factor FlgM C-terminal" evidence="8">
    <location>
        <begin position="34"/>
        <end position="87"/>
    </location>
</feature>
<keyword evidence="4" id="KW-1005">Bacterial flagellum biogenesis</keyword>
<evidence type="ECO:0000313" key="10">
    <source>
        <dbReference type="Proteomes" id="UP000271031"/>
    </source>
</evidence>
<evidence type="ECO:0000256" key="7">
    <source>
        <dbReference type="SAM" id="MobiDB-lite"/>
    </source>
</evidence>
<dbReference type="NCBIfam" id="TIGR03824">
    <property type="entry name" value="FlgM_jcvi"/>
    <property type="match status" value="1"/>
</dbReference>
<evidence type="ECO:0000256" key="1">
    <source>
        <dbReference type="ARBA" id="ARBA00005322"/>
    </source>
</evidence>